<protein>
    <submittedName>
        <fullName evidence="1">Uncharacterized protein</fullName>
    </submittedName>
</protein>
<sequence>MNDLAAKQSSWIGMRQFYQELIEKYHWQQEPMIVLLDQLRQAKFHEKFYASGSHEAVGVSTAAEYLQRLVNNMVYIVYNPAADRFELHYQQGQGNTKRTETCAPKFIASRFEAIESWLRGLDTSGTE</sequence>
<dbReference type="AlphaFoldDB" id="A0A3S0JCZ2"/>
<accession>A0A3S0JCZ2</accession>
<dbReference type="OrthoDB" id="9933626at2"/>
<gene>
    <name evidence="1" type="ORF">EJV47_05845</name>
</gene>
<proteinExistence type="predicted"/>
<comment type="caution">
    <text evidence="1">The sequence shown here is derived from an EMBL/GenBank/DDBJ whole genome shotgun (WGS) entry which is preliminary data.</text>
</comment>
<organism evidence="1 2">
    <name type="scientific">Hymenobacter gummosus</name>
    <dbReference type="NCBI Taxonomy" id="1776032"/>
    <lineage>
        <taxon>Bacteria</taxon>
        <taxon>Pseudomonadati</taxon>
        <taxon>Bacteroidota</taxon>
        <taxon>Cytophagia</taxon>
        <taxon>Cytophagales</taxon>
        <taxon>Hymenobacteraceae</taxon>
        <taxon>Hymenobacter</taxon>
    </lineage>
</organism>
<evidence type="ECO:0000313" key="2">
    <source>
        <dbReference type="Proteomes" id="UP000282184"/>
    </source>
</evidence>
<evidence type="ECO:0000313" key="1">
    <source>
        <dbReference type="EMBL" id="RTQ52532.1"/>
    </source>
</evidence>
<name>A0A3S0JCZ2_9BACT</name>
<dbReference type="Proteomes" id="UP000282184">
    <property type="component" value="Unassembled WGS sequence"/>
</dbReference>
<dbReference type="RefSeq" id="WP_126692188.1">
    <property type="nucleotide sequence ID" value="NZ_RXOF01000002.1"/>
</dbReference>
<dbReference type="EMBL" id="RXOF01000002">
    <property type="protein sequence ID" value="RTQ52532.1"/>
    <property type="molecule type" value="Genomic_DNA"/>
</dbReference>
<keyword evidence="2" id="KW-1185">Reference proteome</keyword>
<reference evidence="1 2" key="1">
    <citation type="submission" date="2018-12" db="EMBL/GenBank/DDBJ databases">
        <title>Hymenobacter gummosus sp. nov., isolated from a spring.</title>
        <authorList>
            <person name="Nie L."/>
        </authorList>
    </citation>
    <scope>NUCLEOTIDE SEQUENCE [LARGE SCALE GENOMIC DNA]</scope>
    <source>
        <strain evidence="1 2">KCTC 52166</strain>
    </source>
</reference>